<gene>
    <name evidence="2" type="ORF">LAUMK136_02673</name>
</gene>
<dbReference type="Proteomes" id="UP000273307">
    <property type="component" value="Unassembled WGS sequence"/>
</dbReference>
<dbReference type="AlphaFoldDB" id="A0A498Q0M3"/>
<keyword evidence="3" id="KW-1185">Reference proteome</keyword>
<accession>A0A498Q0M3</accession>
<sequence>MERAVQYVRRNFWDGETFTNLEQAQQAVTRWCLGPAGTRIHGTTCARPLEVFTTAEQGLPLAAPGVYDVPVFKKAKVHRDFHAEVAKALYSLPQQWIGHYFDVRADSELVKFYHRGNLVKVHPRRPVGGRSTDRADLPAQKADYALRDVTRLIAACTAAGPNIGIYAQRIYEQPLAAEAFWPRSSLDPRYAPSPTPGPAVTNPCIPALTTRRETTR</sequence>
<proteinExistence type="predicted"/>
<feature type="domain" description="Transposase for insertion sequence element IS21-like C-terminal" evidence="1">
    <location>
        <begin position="66"/>
        <end position="125"/>
    </location>
</feature>
<reference evidence="2 3" key="1">
    <citation type="submission" date="2018-09" db="EMBL/GenBank/DDBJ databases">
        <authorList>
            <person name="Tagini F."/>
        </authorList>
    </citation>
    <scope>NUCLEOTIDE SEQUENCE [LARGE SCALE GENOMIC DNA]</scope>
    <source>
        <strain evidence="2 3">MK136</strain>
    </source>
</reference>
<evidence type="ECO:0000313" key="2">
    <source>
        <dbReference type="EMBL" id="VBA38851.1"/>
    </source>
</evidence>
<dbReference type="InterPro" id="IPR054353">
    <property type="entry name" value="IstA-like_C"/>
</dbReference>
<evidence type="ECO:0000259" key="1">
    <source>
        <dbReference type="Pfam" id="PF22483"/>
    </source>
</evidence>
<dbReference type="PANTHER" id="PTHR35004">
    <property type="entry name" value="TRANSPOSASE RV3428C-RELATED"/>
    <property type="match status" value="1"/>
</dbReference>
<dbReference type="EMBL" id="UPHP01000063">
    <property type="protein sequence ID" value="VBA38851.1"/>
    <property type="molecule type" value="Genomic_DNA"/>
</dbReference>
<dbReference type="Pfam" id="PF22483">
    <property type="entry name" value="Mu-transpos_C_2"/>
    <property type="match status" value="1"/>
</dbReference>
<dbReference type="PANTHER" id="PTHR35004:SF8">
    <property type="entry name" value="TRANSPOSASE RV3428C-RELATED"/>
    <property type="match status" value="1"/>
</dbReference>
<organism evidence="2 3">
    <name type="scientific">Mycobacterium attenuatum</name>
    <dbReference type="NCBI Taxonomy" id="2341086"/>
    <lineage>
        <taxon>Bacteria</taxon>
        <taxon>Bacillati</taxon>
        <taxon>Actinomycetota</taxon>
        <taxon>Actinomycetes</taxon>
        <taxon>Mycobacteriales</taxon>
        <taxon>Mycobacteriaceae</taxon>
        <taxon>Mycobacterium</taxon>
    </lineage>
</organism>
<evidence type="ECO:0000313" key="3">
    <source>
        <dbReference type="Proteomes" id="UP000273307"/>
    </source>
</evidence>
<name>A0A498Q0M3_9MYCO</name>
<protein>
    <recommendedName>
        <fullName evidence="1">Transposase for insertion sequence element IS21-like C-terminal domain-containing protein</fullName>
    </recommendedName>
</protein>
<dbReference type="RefSeq" id="WP_342211274.1">
    <property type="nucleotide sequence ID" value="NZ_UPHS01000071.1"/>
</dbReference>